<sequence>MKKSILLLAISVLSFNSFINAQENNKLNGNGNVVTETRTTSDYEGIKIAGSFDVDLVAGKEGKIILKGEQNLLAAIKVEVEDNSLKIYVEKSTNIRPSNGKKIQITVPFEKIAALSLAGSGDVVSKDAIKTDNLTIKLAGSGNFTLPVDTKNLDLKVSGSGNIHLKGKADTFSTKLAGSGDIDASDLKSKIVDANVSGSGNSKVTCNESLTARVSGSGNIKYAGNPEKRDVKVSGSGTISKS</sequence>
<organism evidence="4 5">
    <name type="scientific">Flavobacterium artemisiae</name>
    <dbReference type="NCBI Taxonomy" id="2126556"/>
    <lineage>
        <taxon>Bacteria</taxon>
        <taxon>Pseudomonadati</taxon>
        <taxon>Bacteroidota</taxon>
        <taxon>Flavobacteriia</taxon>
        <taxon>Flavobacteriales</taxon>
        <taxon>Flavobacteriaceae</taxon>
        <taxon>Flavobacterium</taxon>
    </lineage>
</organism>
<protein>
    <submittedName>
        <fullName evidence="4">Head GIN domain-containing protein</fullName>
    </submittedName>
</protein>
<feature type="region of interest" description="Disordered" evidence="1">
    <location>
        <begin position="221"/>
        <end position="242"/>
    </location>
</feature>
<keyword evidence="5" id="KW-1185">Reference proteome</keyword>
<feature type="domain" description="Putative auto-transporter adhesin head GIN" evidence="3">
    <location>
        <begin position="42"/>
        <end position="226"/>
    </location>
</feature>
<dbReference type="Gene3D" id="2.160.20.120">
    <property type="match status" value="1"/>
</dbReference>
<evidence type="ECO:0000313" key="5">
    <source>
        <dbReference type="Proteomes" id="UP001597138"/>
    </source>
</evidence>
<evidence type="ECO:0000256" key="1">
    <source>
        <dbReference type="SAM" id="MobiDB-lite"/>
    </source>
</evidence>
<accession>A0ABW4HI20</accession>
<dbReference type="PANTHER" id="PTHR39200:SF1">
    <property type="entry name" value="AUTO-TRANSPORTER ADHESIN HEAD GIN DOMAIN-CONTAINING PROTEIN-RELATED"/>
    <property type="match status" value="1"/>
</dbReference>
<feature type="signal peptide" evidence="2">
    <location>
        <begin position="1"/>
        <end position="21"/>
    </location>
</feature>
<dbReference type="Pfam" id="PF10988">
    <property type="entry name" value="DUF2807"/>
    <property type="match status" value="1"/>
</dbReference>
<gene>
    <name evidence="4" type="ORF">ACFSC2_19675</name>
</gene>
<comment type="caution">
    <text evidence="4">The sequence shown here is derived from an EMBL/GenBank/DDBJ whole genome shotgun (WGS) entry which is preliminary data.</text>
</comment>
<evidence type="ECO:0000256" key="2">
    <source>
        <dbReference type="SAM" id="SignalP"/>
    </source>
</evidence>
<dbReference type="RefSeq" id="WP_379812709.1">
    <property type="nucleotide sequence ID" value="NZ_JBHUDZ010000018.1"/>
</dbReference>
<evidence type="ECO:0000313" key="4">
    <source>
        <dbReference type="EMBL" id="MFD1604966.1"/>
    </source>
</evidence>
<evidence type="ECO:0000259" key="3">
    <source>
        <dbReference type="Pfam" id="PF10988"/>
    </source>
</evidence>
<feature type="chain" id="PRO_5047305405" evidence="2">
    <location>
        <begin position="22"/>
        <end position="242"/>
    </location>
</feature>
<dbReference type="EMBL" id="JBHUDZ010000018">
    <property type="protein sequence ID" value="MFD1604966.1"/>
    <property type="molecule type" value="Genomic_DNA"/>
</dbReference>
<name>A0ABW4HI20_9FLAO</name>
<keyword evidence="2" id="KW-0732">Signal</keyword>
<proteinExistence type="predicted"/>
<dbReference type="PANTHER" id="PTHR39200">
    <property type="entry name" value="HYPOTHETICAL EXPORTED PROTEIN"/>
    <property type="match status" value="1"/>
</dbReference>
<dbReference type="Proteomes" id="UP001597138">
    <property type="component" value="Unassembled WGS sequence"/>
</dbReference>
<reference evidence="5" key="1">
    <citation type="journal article" date="2019" name="Int. J. Syst. Evol. Microbiol.">
        <title>The Global Catalogue of Microorganisms (GCM) 10K type strain sequencing project: providing services to taxonomists for standard genome sequencing and annotation.</title>
        <authorList>
            <consortium name="The Broad Institute Genomics Platform"/>
            <consortium name="The Broad Institute Genome Sequencing Center for Infectious Disease"/>
            <person name="Wu L."/>
            <person name="Ma J."/>
        </authorList>
    </citation>
    <scope>NUCLEOTIDE SEQUENCE [LARGE SCALE GENOMIC DNA]</scope>
    <source>
        <strain evidence="5">CCUG 70865</strain>
    </source>
</reference>
<dbReference type="InterPro" id="IPR021255">
    <property type="entry name" value="DUF2807"/>
</dbReference>